<keyword evidence="5" id="KW-0833">Ubl conjugation pathway</keyword>
<dbReference type="PROSITE" id="PS50330">
    <property type="entry name" value="UIM"/>
    <property type="match status" value="1"/>
</dbReference>
<gene>
    <name evidence="11" type="primary">usp25</name>
</gene>
<evidence type="ECO:0000256" key="1">
    <source>
        <dbReference type="ARBA" id="ARBA00000707"/>
    </source>
</evidence>
<dbReference type="InterPro" id="IPR009060">
    <property type="entry name" value="UBA-like_sf"/>
</dbReference>
<evidence type="ECO:0000259" key="10">
    <source>
        <dbReference type="PROSITE" id="PS50235"/>
    </source>
</evidence>
<comment type="catalytic activity">
    <reaction evidence="1">
        <text>Thiol-dependent hydrolysis of ester, thioester, amide, peptide and isopeptide bonds formed by the C-terminal Gly of ubiquitin (a 76-residue protein attached to proteins as an intracellular targeting signal).</text>
        <dbReference type="EC" id="3.4.19.12"/>
    </reaction>
</comment>
<dbReference type="CDD" id="cd02665">
    <property type="entry name" value="Peptidase_C19I"/>
    <property type="match status" value="1"/>
</dbReference>
<feature type="domain" description="USP" evidence="10">
    <location>
        <begin position="137"/>
        <end position="619"/>
    </location>
</feature>
<organism evidence="11 12">
    <name type="scientific">Gadus morhua</name>
    <name type="common">Atlantic cod</name>
    <dbReference type="NCBI Taxonomy" id="8049"/>
    <lineage>
        <taxon>Eukaryota</taxon>
        <taxon>Metazoa</taxon>
        <taxon>Chordata</taxon>
        <taxon>Craniata</taxon>
        <taxon>Vertebrata</taxon>
        <taxon>Euteleostomi</taxon>
        <taxon>Actinopterygii</taxon>
        <taxon>Neopterygii</taxon>
        <taxon>Teleostei</taxon>
        <taxon>Neoteleostei</taxon>
        <taxon>Acanthomorphata</taxon>
        <taxon>Zeiogadaria</taxon>
        <taxon>Gadariae</taxon>
        <taxon>Gadiformes</taxon>
        <taxon>Gadoidei</taxon>
        <taxon>Gadidae</taxon>
        <taxon>Gadus</taxon>
    </lineage>
</organism>
<dbReference type="Pfam" id="PF00443">
    <property type="entry name" value="UCH"/>
    <property type="match status" value="1"/>
</dbReference>
<keyword evidence="4" id="KW-0645">Protease</keyword>
<dbReference type="PANTHER" id="PTHR24006:SF666">
    <property type="entry name" value="UBIQUITIN CARBOXYL-TERMINAL HYDROLASE 25"/>
    <property type="match status" value="1"/>
</dbReference>
<dbReference type="Proteomes" id="UP000694546">
    <property type="component" value="Chromosome 7"/>
</dbReference>
<keyword evidence="7" id="KW-0788">Thiol protease</keyword>
<keyword evidence="12" id="KW-1185">Reference proteome</keyword>
<dbReference type="PROSITE" id="PS50235">
    <property type="entry name" value="USP_3"/>
    <property type="match status" value="1"/>
</dbReference>
<dbReference type="GO" id="GO:0016579">
    <property type="term" value="P:protein deubiquitination"/>
    <property type="evidence" value="ECO:0007669"/>
    <property type="project" value="InterPro"/>
</dbReference>
<dbReference type="Gene3D" id="3.90.70.10">
    <property type="entry name" value="Cysteine proteinases"/>
    <property type="match status" value="1"/>
</dbReference>
<keyword evidence="6" id="KW-0378">Hydrolase</keyword>
<dbReference type="GO" id="GO:0005634">
    <property type="term" value="C:nucleus"/>
    <property type="evidence" value="ECO:0007669"/>
    <property type="project" value="UniProtKB-SubCell"/>
</dbReference>
<dbReference type="SUPFAM" id="SSF46934">
    <property type="entry name" value="UBA-like"/>
    <property type="match status" value="1"/>
</dbReference>
<dbReference type="InterPro" id="IPR018200">
    <property type="entry name" value="USP_CS"/>
</dbReference>
<proteinExistence type="predicted"/>
<evidence type="ECO:0000256" key="2">
    <source>
        <dbReference type="ARBA" id="ARBA00004123"/>
    </source>
</evidence>
<dbReference type="InterPro" id="IPR038765">
    <property type="entry name" value="Papain-like_cys_pep_sf"/>
</dbReference>
<reference evidence="11" key="1">
    <citation type="submission" date="2025-08" db="UniProtKB">
        <authorList>
            <consortium name="Ensembl"/>
        </authorList>
    </citation>
    <scope>IDENTIFICATION</scope>
</reference>
<dbReference type="PROSITE" id="PS00972">
    <property type="entry name" value="USP_1"/>
    <property type="match status" value="1"/>
</dbReference>
<dbReference type="AlphaFoldDB" id="A0A8C5FFK7"/>
<dbReference type="GO" id="GO:0006508">
    <property type="term" value="P:proteolysis"/>
    <property type="evidence" value="ECO:0007669"/>
    <property type="project" value="UniProtKB-KW"/>
</dbReference>
<dbReference type="Gene3D" id="1.10.8.10">
    <property type="entry name" value="DNA helicase RuvA subunit, C-terminal domain"/>
    <property type="match status" value="1"/>
</dbReference>
<evidence type="ECO:0000256" key="8">
    <source>
        <dbReference type="ARBA" id="ARBA00023242"/>
    </source>
</evidence>
<dbReference type="SMART" id="SM00726">
    <property type="entry name" value="UIM"/>
    <property type="match status" value="1"/>
</dbReference>
<evidence type="ECO:0000256" key="4">
    <source>
        <dbReference type="ARBA" id="ARBA00022670"/>
    </source>
</evidence>
<dbReference type="GO" id="GO:0004843">
    <property type="term" value="F:cysteine-type deubiquitinase activity"/>
    <property type="evidence" value="ECO:0007669"/>
    <property type="project" value="UniProtKB-EC"/>
</dbReference>
<feature type="region of interest" description="Disordered" evidence="9">
    <location>
        <begin position="435"/>
        <end position="457"/>
    </location>
</feature>
<dbReference type="Ensembl" id="ENSGMOT00000052399.1">
    <property type="protein sequence ID" value="ENSGMOP00000032995.1"/>
    <property type="gene ID" value="ENSGMOG00000008601.2"/>
</dbReference>
<evidence type="ECO:0000256" key="5">
    <source>
        <dbReference type="ARBA" id="ARBA00022786"/>
    </source>
</evidence>
<protein>
    <recommendedName>
        <fullName evidence="3">ubiquitinyl hydrolase 1</fullName>
        <ecNumber evidence="3">3.4.19.12</ecNumber>
    </recommendedName>
</protein>
<keyword evidence="8" id="KW-0539">Nucleus</keyword>
<reference evidence="11" key="2">
    <citation type="submission" date="2025-09" db="UniProtKB">
        <authorList>
            <consortium name="Ensembl"/>
        </authorList>
    </citation>
    <scope>IDENTIFICATION</scope>
</reference>
<sequence>MVNRLLSLQVSNGDLAEAVAFLTEKNAKVPQQDEPTYYQTSQVANDRYISVGSQADTNVIDLTGDDKDDLQRAIALSLEESSRAFRETGITDEEQAISRFLEASIAENKASLKRTHTEVWSDSPDPHDRKRMDNCPVGLKNVGNTCWFSAVIQSLFNLLEFQRLVLHYSPPARVQDLPRNQKEHRNLPFMQELRNLFSLMVGSKRKYVDPSRAVDILKDAFKSSESQQQDVSEFTHKLLDWLEDAFQMKAEEDRYGEKPKNPMVELFYGRFLAVGVLEGKKFENTEMFGQYPLQVNGFKDLHECLEAAMIEGEIESLHSADNSARSGQEHWFTELPPVLTFELSRFEFNQALGRPEKIHNKLEFPSMLYMDRYMDRNRDVTRIKREEIRRLKEHLTLLQQRLERYLSYGSGPKRFPLADVLQYAMEFASSKPVCTSPVEDIDTSAPPGGTTGQQLPQPRLGSAAALSLAPGSAPQQRAQVHKPFTQSRLPPDLPMHPAPRHVTDEELRVLEGCLHRWRSEVENDTRDLQGSISRIHRTIELMYSDKSMMQVPYRLHAVLVHEGQANAGHYWAYIYDPHQRRWMKYNDVSVTKSTWEELVRDSFGGYRNASAYCLMYINDKKPFLIEEEFDKETGQVLSGLDKLPADLRRFVQEDNKLFDKEMEEWDALQARKAQQEKLALAAAAVAADPDYMEQPSPTTDSKQLQQNMERAISQAAAAQEDTSPETLLNAAIKVEYGRLMHFAEEDVASDNDYRLQHAVVYFILNQAPKKILERTLLTQFADRNLAFDERCKSIMNVARAKLDLIKPEEVNIEEYEPMRWKKLMVVCRCCVISFLLNAFLFPVTLSSYVEALMYLIYSYQYNNELVAKGPNRGHDEAFLSHFRRECLLKLNEQAAGMFEAGEDPQVTNGLGIMNELVVPCLPLLLVQDAEKDLLAVEDMRNRWCSYLGQEMEPNLQEKLTDFLPKLLDCSTEIKGFHEPPKVPTYSTLELCERFSQIMATVAKALTEGR</sequence>
<dbReference type="InterPro" id="IPR054108">
    <property type="entry name" value="USP25/28_UIM"/>
</dbReference>
<evidence type="ECO:0000256" key="9">
    <source>
        <dbReference type="SAM" id="MobiDB-lite"/>
    </source>
</evidence>
<dbReference type="PROSITE" id="PS00973">
    <property type="entry name" value="USP_2"/>
    <property type="match status" value="1"/>
</dbReference>
<dbReference type="SUPFAM" id="SSF54001">
    <property type="entry name" value="Cysteine proteinases"/>
    <property type="match status" value="1"/>
</dbReference>
<dbReference type="InterPro" id="IPR003903">
    <property type="entry name" value="UIM_dom"/>
</dbReference>
<dbReference type="InterPro" id="IPR028889">
    <property type="entry name" value="USP"/>
</dbReference>
<name>A0A8C5FFK7_GADMO</name>
<evidence type="ECO:0000256" key="6">
    <source>
        <dbReference type="ARBA" id="ARBA00022801"/>
    </source>
</evidence>
<dbReference type="Pfam" id="PF21909">
    <property type="entry name" value="USP_UIM_N"/>
    <property type="match status" value="1"/>
</dbReference>
<evidence type="ECO:0000256" key="7">
    <source>
        <dbReference type="ARBA" id="ARBA00022807"/>
    </source>
</evidence>
<dbReference type="GO" id="GO:0005829">
    <property type="term" value="C:cytosol"/>
    <property type="evidence" value="ECO:0007669"/>
    <property type="project" value="TreeGrafter"/>
</dbReference>
<comment type="subcellular location">
    <subcellularLocation>
        <location evidence="2">Nucleus</location>
    </subcellularLocation>
</comment>
<dbReference type="InterPro" id="IPR050164">
    <property type="entry name" value="Peptidase_C19"/>
</dbReference>
<dbReference type="PANTHER" id="PTHR24006">
    <property type="entry name" value="UBIQUITIN CARBOXYL-TERMINAL HYDROLASE"/>
    <property type="match status" value="1"/>
</dbReference>
<accession>A0A8C5FFK7</accession>
<evidence type="ECO:0000256" key="3">
    <source>
        <dbReference type="ARBA" id="ARBA00012759"/>
    </source>
</evidence>
<evidence type="ECO:0000313" key="12">
    <source>
        <dbReference type="Proteomes" id="UP000694546"/>
    </source>
</evidence>
<dbReference type="InterPro" id="IPR001394">
    <property type="entry name" value="Peptidase_C19_UCH"/>
</dbReference>
<dbReference type="EC" id="3.4.19.12" evidence="3"/>
<evidence type="ECO:0000313" key="11">
    <source>
        <dbReference type="Ensembl" id="ENSGMOP00000032995.1"/>
    </source>
</evidence>
<dbReference type="GeneTree" id="ENSGT00940000157962"/>